<feature type="transmembrane region" description="Helical" evidence="1">
    <location>
        <begin position="226"/>
        <end position="256"/>
    </location>
</feature>
<protein>
    <recommendedName>
        <fullName evidence="4">ABC transporter permease</fullName>
    </recommendedName>
</protein>
<keyword evidence="1" id="KW-1133">Transmembrane helix</keyword>
<dbReference type="OrthoDB" id="4216285at2"/>
<comment type="caution">
    <text evidence="2">The sequence shown here is derived from an EMBL/GenBank/DDBJ whole genome shotgun (WGS) entry which is preliminary data.</text>
</comment>
<evidence type="ECO:0008006" key="4">
    <source>
        <dbReference type="Google" id="ProtNLM"/>
    </source>
</evidence>
<evidence type="ECO:0000313" key="3">
    <source>
        <dbReference type="Proteomes" id="UP000450000"/>
    </source>
</evidence>
<reference evidence="2 3" key="1">
    <citation type="submission" date="2019-09" db="EMBL/GenBank/DDBJ databases">
        <title>Genome Sequences of Streptomyces kaniharaensis ATCC 21070.</title>
        <authorList>
            <person name="Zhu W."/>
            <person name="De Crecy-Lagard V."/>
            <person name="Richards N.G."/>
        </authorList>
    </citation>
    <scope>NUCLEOTIDE SEQUENCE [LARGE SCALE GENOMIC DNA]</scope>
    <source>
        <strain evidence="2 3">SF-557</strain>
    </source>
</reference>
<keyword evidence="3" id="KW-1185">Reference proteome</keyword>
<feature type="transmembrane region" description="Helical" evidence="1">
    <location>
        <begin position="310"/>
        <end position="330"/>
    </location>
</feature>
<gene>
    <name evidence="2" type="ORF">F7Q99_18495</name>
</gene>
<keyword evidence="1" id="KW-0812">Transmembrane</keyword>
<organism evidence="2 3">
    <name type="scientific">Streptomyces kaniharaensis</name>
    <dbReference type="NCBI Taxonomy" id="212423"/>
    <lineage>
        <taxon>Bacteria</taxon>
        <taxon>Bacillati</taxon>
        <taxon>Actinomycetota</taxon>
        <taxon>Actinomycetes</taxon>
        <taxon>Kitasatosporales</taxon>
        <taxon>Streptomycetaceae</taxon>
        <taxon>Streptomyces</taxon>
    </lineage>
</organism>
<feature type="transmembrane region" description="Helical" evidence="1">
    <location>
        <begin position="186"/>
        <end position="206"/>
    </location>
</feature>
<evidence type="ECO:0000256" key="1">
    <source>
        <dbReference type="SAM" id="Phobius"/>
    </source>
</evidence>
<accession>A0A6N7KRI2</accession>
<name>A0A6N7KRI2_9ACTN</name>
<dbReference type="EMBL" id="WBOF01000001">
    <property type="protein sequence ID" value="MQS14206.1"/>
    <property type="molecule type" value="Genomic_DNA"/>
</dbReference>
<dbReference type="AlphaFoldDB" id="A0A6N7KRI2"/>
<proteinExistence type="predicted"/>
<sequence length="383" mass="38608">MFYLRLARGYRVPDLGRWLLTALASAVVAAFLLRSLGRALSDQPGGADPLVRLLWCLPPLAAVAWFAAVAARAVPARRPERIAGLTAAGAGSARIRTLIAGEIALACTLGSVLTLLAFLVLRNDIAGPSLAPDLGMGVPLPTVAPVALLALVPLTAGIAAACAVPVAGTMPGGRPTTRTGFGPFRIALPIGLAVVGLALELLALRPGAAADGRPVHLPAGLGSTSVAAFGGWAASALGLALLTGPLLSWTGRVLALGRPTPLRLLAGRGLTAQARRLGTPLAVLTLVVAVVLTTIRYWIGTPDSADVLPAVEACLVLGCTAAAVAARLAEVRTDRRDVTDALLRLGASPRLLVGAVALRTLAVGTTLLVTGGATAALAAAGLR</sequence>
<dbReference type="Proteomes" id="UP000450000">
    <property type="component" value="Unassembled WGS sequence"/>
</dbReference>
<feature type="transmembrane region" description="Helical" evidence="1">
    <location>
        <begin position="103"/>
        <end position="122"/>
    </location>
</feature>
<dbReference type="RefSeq" id="WP_153462876.1">
    <property type="nucleotide sequence ID" value="NZ_WBOF01000001.1"/>
</dbReference>
<feature type="transmembrane region" description="Helical" evidence="1">
    <location>
        <begin position="277"/>
        <end position="298"/>
    </location>
</feature>
<feature type="transmembrane region" description="Helical" evidence="1">
    <location>
        <begin position="142"/>
        <end position="166"/>
    </location>
</feature>
<feature type="transmembrane region" description="Helical" evidence="1">
    <location>
        <begin position="351"/>
        <end position="380"/>
    </location>
</feature>
<evidence type="ECO:0000313" key="2">
    <source>
        <dbReference type="EMBL" id="MQS14206.1"/>
    </source>
</evidence>
<keyword evidence="1" id="KW-0472">Membrane</keyword>